<evidence type="ECO:0000259" key="3">
    <source>
        <dbReference type="Pfam" id="PF25591"/>
    </source>
</evidence>
<keyword evidence="2" id="KW-0812">Transmembrane</keyword>
<gene>
    <name evidence="4" type="ORF">FHX76_001486</name>
</gene>
<keyword evidence="2" id="KW-1133">Transmembrane helix</keyword>
<feature type="transmembrane region" description="Helical" evidence="2">
    <location>
        <begin position="99"/>
        <end position="121"/>
    </location>
</feature>
<feature type="compositionally biased region" description="Pro residues" evidence="1">
    <location>
        <begin position="79"/>
        <end position="89"/>
    </location>
</feature>
<organism evidence="4 5">
    <name type="scientific">Lysinibacter cavernae</name>
    <dbReference type="NCBI Taxonomy" id="1640652"/>
    <lineage>
        <taxon>Bacteria</taxon>
        <taxon>Bacillati</taxon>
        <taxon>Actinomycetota</taxon>
        <taxon>Actinomycetes</taxon>
        <taxon>Micrococcales</taxon>
        <taxon>Microbacteriaceae</taxon>
        <taxon>Lysinibacter</taxon>
    </lineage>
</organism>
<evidence type="ECO:0000256" key="2">
    <source>
        <dbReference type="SAM" id="Phobius"/>
    </source>
</evidence>
<dbReference type="SUPFAM" id="SSF50998">
    <property type="entry name" value="Quinoprotein alcohol dehydrogenase-like"/>
    <property type="match status" value="1"/>
</dbReference>
<sequence>MPSDINQLYRLAADPGTAPRVLADLAARNDLLWPTIAANPACYDELREWIERQELTRPLTRPQSGKRQHGANVSLPSPSELPPPPPVPAPAKRNIPQAIVGWSIGVLGVGLIMALLALTGFQAVRAAMSNGPVAAVSVSELSSEPVPLEPWEHPLATITDPTQQACLDLTTGTIGQDRAVVVEGVRVQQAGCEAARLSGSTTALGSPDAASSEDRAESSAAAASPATLVTLVNTRNGATSWTTDLSEQAAWVAGSTVRNVTPIGGSEVVLQISNERDGFTSIVTLNQQSGLLSDEAQQLAPSPNLTYSSATIADIPSDPDGFLIIGQRVGTSASEVSYVRSSQPTQPVWSYQYSSVLQPSATFVDDVVLLAPDVADDPATPMPEEATPVVVNLNDGSVVTDHEFTSVKVTRVGSSFITYAPNPADAAHSGTISGINNRGETQWQRPGVSEPQFSAAGASNEDLTFDAHGSVYVRAGDNHALLRIDPETGTDFWSEPLAVDGSVWSGPYGSGDSLILTGTDGAAVDQLTVVDVATGNVDYTRGAPGSSITLLGLSATVGYTTSTAADGTMVLTAFDTATNATLWSKAGTPGATFSLLGGQLVRFDPATSTLAQLSGN</sequence>
<feature type="region of interest" description="Disordered" evidence="1">
    <location>
        <begin position="57"/>
        <end position="89"/>
    </location>
</feature>
<evidence type="ECO:0000313" key="5">
    <source>
        <dbReference type="Proteomes" id="UP000541033"/>
    </source>
</evidence>
<evidence type="ECO:0000313" key="4">
    <source>
        <dbReference type="EMBL" id="NIH53618.1"/>
    </source>
</evidence>
<comment type="caution">
    <text evidence="4">The sequence shown here is derived from an EMBL/GenBank/DDBJ whole genome shotgun (WGS) entry which is preliminary data.</text>
</comment>
<keyword evidence="5" id="KW-1185">Reference proteome</keyword>
<dbReference type="InterPro" id="IPR057893">
    <property type="entry name" value="LRV_2"/>
</dbReference>
<dbReference type="Pfam" id="PF25591">
    <property type="entry name" value="LRV_2"/>
    <property type="match status" value="1"/>
</dbReference>
<dbReference type="RefSeq" id="WP_167149375.1">
    <property type="nucleotide sequence ID" value="NZ_JAAMOX010000001.1"/>
</dbReference>
<protein>
    <recommendedName>
        <fullName evidence="3">Leucine rich repeat variant domain-containing protein</fullName>
    </recommendedName>
</protein>
<dbReference type="Proteomes" id="UP000541033">
    <property type="component" value="Unassembled WGS sequence"/>
</dbReference>
<feature type="domain" description="Leucine rich repeat variant" evidence="3">
    <location>
        <begin position="7"/>
        <end position="60"/>
    </location>
</feature>
<dbReference type="InterPro" id="IPR011047">
    <property type="entry name" value="Quinoprotein_ADH-like_sf"/>
</dbReference>
<dbReference type="AlphaFoldDB" id="A0A7X5TTT2"/>
<accession>A0A7X5TTT2</accession>
<proteinExistence type="predicted"/>
<evidence type="ECO:0000256" key="1">
    <source>
        <dbReference type="SAM" id="MobiDB-lite"/>
    </source>
</evidence>
<keyword evidence="2" id="KW-0472">Membrane</keyword>
<reference evidence="4 5" key="1">
    <citation type="submission" date="2020-02" db="EMBL/GenBank/DDBJ databases">
        <title>Sequencing the genomes of 1000 actinobacteria strains.</title>
        <authorList>
            <person name="Klenk H.-P."/>
        </authorList>
    </citation>
    <scope>NUCLEOTIDE SEQUENCE [LARGE SCALE GENOMIC DNA]</scope>
    <source>
        <strain evidence="4 5">DSM 27960</strain>
    </source>
</reference>
<dbReference type="EMBL" id="JAAMOX010000001">
    <property type="protein sequence ID" value="NIH53618.1"/>
    <property type="molecule type" value="Genomic_DNA"/>
</dbReference>
<name>A0A7X5TTT2_9MICO</name>
<feature type="region of interest" description="Disordered" evidence="1">
    <location>
        <begin position="197"/>
        <end position="223"/>
    </location>
</feature>